<organism evidence="1 2">
    <name type="scientific">Popillia japonica</name>
    <name type="common">Japanese beetle</name>
    <dbReference type="NCBI Taxonomy" id="7064"/>
    <lineage>
        <taxon>Eukaryota</taxon>
        <taxon>Metazoa</taxon>
        <taxon>Ecdysozoa</taxon>
        <taxon>Arthropoda</taxon>
        <taxon>Hexapoda</taxon>
        <taxon>Insecta</taxon>
        <taxon>Pterygota</taxon>
        <taxon>Neoptera</taxon>
        <taxon>Endopterygota</taxon>
        <taxon>Coleoptera</taxon>
        <taxon>Polyphaga</taxon>
        <taxon>Scarabaeiformia</taxon>
        <taxon>Scarabaeidae</taxon>
        <taxon>Rutelinae</taxon>
        <taxon>Popillia</taxon>
    </lineage>
</organism>
<accession>A0AAW1MZ20</accession>
<name>A0AAW1MZ20_POPJA</name>
<keyword evidence="2" id="KW-1185">Reference proteome</keyword>
<evidence type="ECO:0000313" key="1">
    <source>
        <dbReference type="EMBL" id="KAK9751663.1"/>
    </source>
</evidence>
<reference evidence="1 2" key="1">
    <citation type="journal article" date="2024" name="BMC Genomics">
        <title>De novo assembly and annotation of Popillia japonica's genome with initial clues to its potential as an invasive pest.</title>
        <authorList>
            <person name="Cucini C."/>
            <person name="Boschi S."/>
            <person name="Funari R."/>
            <person name="Cardaioli E."/>
            <person name="Iannotti N."/>
            <person name="Marturano G."/>
            <person name="Paoli F."/>
            <person name="Bruttini M."/>
            <person name="Carapelli A."/>
            <person name="Frati F."/>
            <person name="Nardi F."/>
        </authorList>
    </citation>
    <scope>NUCLEOTIDE SEQUENCE [LARGE SCALE GENOMIC DNA]</scope>
    <source>
        <strain evidence="1">DMR45628</strain>
    </source>
</reference>
<comment type="caution">
    <text evidence="1">The sequence shown here is derived from an EMBL/GenBank/DDBJ whole genome shotgun (WGS) entry which is preliminary data.</text>
</comment>
<gene>
    <name evidence="1" type="ORF">QE152_g4826</name>
</gene>
<evidence type="ECO:0000313" key="2">
    <source>
        <dbReference type="Proteomes" id="UP001458880"/>
    </source>
</evidence>
<dbReference type="EMBL" id="JASPKY010000026">
    <property type="protein sequence ID" value="KAK9751663.1"/>
    <property type="molecule type" value="Genomic_DNA"/>
</dbReference>
<proteinExistence type="predicted"/>
<sequence length="87" mass="9803">MNTRVPFSWGVNGGSGDSPPWSPYTQFKDEYSSPVFMGGKWRIWGFTAMVTNLFLKSLLATDGYAHPIQYVPSIKKGTTFPKTTRKH</sequence>
<dbReference type="AlphaFoldDB" id="A0AAW1MZ20"/>
<dbReference type="Proteomes" id="UP001458880">
    <property type="component" value="Unassembled WGS sequence"/>
</dbReference>
<protein>
    <submittedName>
        <fullName evidence="1">Uncharacterized protein</fullName>
    </submittedName>
</protein>